<name>A0A1C0ZTK3_9BACL</name>
<reference evidence="3" key="1">
    <citation type="submission" date="2016-05" db="EMBL/GenBank/DDBJ databases">
        <title>Paenibacillus oryzae. sp. nov., isolated from the rice root.</title>
        <authorList>
            <person name="Zhang J."/>
            <person name="Zhang X."/>
        </authorList>
    </citation>
    <scope>NUCLEOTIDE SEQUENCE [LARGE SCALE GENOMIC DNA]</scope>
    <source>
        <strain evidence="3">KCTC13222</strain>
    </source>
</reference>
<protein>
    <submittedName>
        <fullName evidence="2">Uncharacterized protein</fullName>
    </submittedName>
</protein>
<comment type="caution">
    <text evidence="2">The sequence shown here is derived from an EMBL/GenBank/DDBJ whole genome shotgun (WGS) entry which is preliminary data.</text>
</comment>
<accession>A0A1C0ZTK3</accession>
<gene>
    <name evidence="2" type="ORF">A8709_07020</name>
</gene>
<organism evidence="2 3">
    <name type="scientific">Paenibacillus pectinilyticus</name>
    <dbReference type="NCBI Taxonomy" id="512399"/>
    <lineage>
        <taxon>Bacteria</taxon>
        <taxon>Bacillati</taxon>
        <taxon>Bacillota</taxon>
        <taxon>Bacilli</taxon>
        <taxon>Bacillales</taxon>
        <taxon>Paenibacillaceae</taxon>
        <taxon>Paenibacillus</taxon>
    </lineage>
</organism>
<evidence type="ECO:0000256" key="1">
    <source>
        <dbReference type="SAM" id="SignalP"/>
    </source>
</evidence>
<proteinExistence type="predicted"/>
<keyword evidence="3" id="KW-1185">Reference proteome</keyword>
<keyword evidence="1" id="KW-0732">Signal</keyword>
<evidence type="ECO:0000313" key="3">
    <source>
        <dbReference type="Proteomes" id="UP000093309"/>
    </source>
</evidence>
<feature type="chain" id="PRO_5008649520" evidence="1">
    <location>
        <begin position="31"/>
        <end position="263"/>
    </location>
</feature>
<dbReference type="RefSeq" id="WP_065858426.1">
    <property type="nucleotide sequence ID" value="NZ_LYPC01000028.1"/>
</dbReference>
<sequence>MKSTWKKRAVQTSMLAIMTTIAFGAVSASAADTTSEAKPVQAVQLTKAVAAAPAVFFRSSSASLLNQPAHERNYLKMLASTYTPDALADWKKALDDRKQVEADMPKPTFAKTVTISKGSVAAGVLTPSDTAFVTNLDGVKTLPALPTLTPEQLESLPAGTEGPKQIVIKNLLPSKEATISVEAAQALPVEAGVASDIMVTAAAELPESFQRQQKLADAVEADDAETIRALLPELLKDYVKETENLREMAKKIKEQQPVETEKK</sequence>
<dbReference type="EMBL" id="LYPC01000028">
    <property type="protein sequence ID" value="OCT11415.1"/>
    <property type="molecule type" value="Genomic_DNA"/>
</dbReference>
<dbReference type="AlphaFoldDB" id="A0A1C0ZTK3"/>
<dbReference type="OrthoDB" id="2654642at2"/>
<dbReference type="STRING" id="512399.A8709_07020"/>
<dbReference type="Proteomes" id="UP000093309">
    <property type="component" value="Unassembled WGS sequence"/>
</dbReference>
<evidence type="ECO:0000313" key="2">
    <source>
        <dbReference type="EMBL" id="OCT11415.1"/>
    </source>
</evidence>
<feature type="signal peptide" evidence="1">
    <location>
        <begin position="1"/>
        <end position="30"/>
    </location>
</feature>